<proteinExistence type="predicted"/>
<sequence length="65" mass="7690">MSKTYGLAFELTKYVYPKFKLDGIFKDNFRNYGNDTEYYLKDKKAVNKILVLANTIKNHTNNFDN</sequence>
<evidence type="ECO:0000313" key="2">
    <source>
        <dbReference type="Proteomes" id="UP000006810"/>
    </source>
</evidence>
<reference evidence="1 2" key="1">
    <citation type="journal article" date="2009" name="Curr. Microbiol.">
        <title>Molecular cloning and expression of a novel cholinephosphotransferase involved in glycoglycerophospholipid biosynthesis of Mycoplasma fermentans.</title>
        <authorList>
            <person name="Ishida N."/>
            <person name="Irikura D."/>
            <person name="Matsuda K."/>
            <person name="Sato S."/>
            <person name="Asano K."/>
        </authorList>
    </citation>
    <scope>NUCLEOTIDE SEQUENCE [LARGE SCALE GENOMIC DNA]</scope>
    <source>
        <strain evidence="2">ATCC 19989 / NBRC 14854 / NCTC 10117 / PG18</strain>
    </source>
</reference>
<name>C4XG66_MYCFP</name>
<evidence type="ECO:0000313" key="1">
    <source>
        <dbReference type="EMBL" id="BAH70138.1"/>
    </source>
</evidence>
<accession>C4XG66</accession>
<dbReference type="HOGENOM" id="CLU_2845114_0_0_14"/>
<dbReference type="AlphaFoldDB" id="C4XG66"/>
<dbReference type="EMBL" id="AP009608">
    <property type="protein sequence ID" value="BAH70138.1"/>
    <property type="molecule type" value="Genomic_DNA"/>
</dbReference>
<protein>
    <submittedName>
        <fullName evidence="1">Uncharacterized protein</fullName>
    </submittedName>
</protein>
<gene>
    <name evidence="1" type="ordered locus">MBIO_0873</name>
</gene>
<dbReference type="Proteomes" id="UP000006810">
    <property type="component" value="Chromosome"/>
</dbReference>
<keyword evidence="2" id="KW-1185">Reference proteome</keyword>
<organism evidence="1 2">
    <name type="scientific">Mycoplasmopsis fermentans (strain ATCC 19989 / NBRC 14854 / NCTC 10117 / PG18)</name>
    <name type="common">Mycoplasma fermentans</name>
    <dbReference type="NCBI Taxonomy" id="496833"/>
    <lineage>
        <taxon>Bacteria</taxon>
        <taxon>Bacillati</taxon>
        <taxon>Mycoplasmatota</taxon>
        <taxon>Mycoplasmoidales</taxon>
        <taxon>Metamycoplasmataceae</taxon>
        <taxon>Mycoplasmopsis</taxon>
    </lineage>
</organism>
<dbReference type="KEGG" id="mfp:MBIO_0873"/>